<sequence length="142" mass="14752">MAANRRRTTAIATAVTAVVLTAGLVTGCNPDALDNSDNSNNSLDCARNYDTIVDSLKAIHEAGSAAASDPSRTGESIETIEKNLDKIGGKSGGKTDDSKVDKAVADLNQAVADYNKAVLNGENPDSRRIDKAADELKDVCAS</sequence>
<reference evidence="3" key="1">
    <citation type="journal article" date="2019" name="Int. J. Syst. Evol. Microbiol.">
        <title>The Global Catalogue of Microorganisms (GCM) 10K type strain sequencing project: providing services to taxonomists for standard genome sequencing and annotation.</title>
        <authorList>
            <consortium name="The Broad Institute Genomics Platform"/>
            <consortium name="The Broad Institute Genome Sequencing Center for Infectious Disease"/>
            <person name="Wu L."/>
            <person name="Ma J."/>
        </authorList>
    </citation>
    <scope>NUCLEOTIDE SEQUENCE [LARGE SCALE GENOMIC DNA]</scope>
    <source>
        <strain evidence="3">JCM 17138</strain>
    </source>
</reference>
<gene>
    <name evidence="2" type="ORF">GCM10022403_060750</name>
</gene>
<evidence type="ECO:0000256" key="1">
    <source>
        <dbReference type="SAM" id="SignalP"/>
    </source>
</evidence>
<feature type="chain" id="PRO_5045511059" description="Secreted protein" evidence="1">
    <location>
        <begin position="28"/>
        <end position="142"/>
    </location>
</feature>
<evidence type="ECO:0008006" key="4">
    <source>
        <dbReference type="Google" id="ProtNLM"/>
    </source>
</evidence>
<keyword evidence="1" id="KW-0732">Signal</keyword>
<name>A0ABP7II70_9ACTN</name>
<evidence type="ECO:0000313" key="2">
    <source>
        <dbReference type="EMBL" id="GAA3819159.1"/>
    </source>
</evidence>
<dbReference type="EMBL" id="BAABDE010000023">
    <property type="protein sequence ID" value="GAA3819159.1"/>
    <property type="molecule type" value="Genomic_DNA"/>
</dbReference>
<organism evidence="2 3">
    <name type="scientific">Streptomyces coacervatus</name>
    <dbReference type="NCBI Taxonomy" id="647381"/>
    <lineage>
        <taxon>Bacteria</taxon>
        <taxon>Bacillati</taxon>
        <taxon>Actinomycetota</taxon>
        <taxon>Actinomycetes</taxon>
        <taxon>Kitasatosporales</taxon>
        <taxon>Streptomycetaceae</taxon>
        <taxon>Streptomyces</taxon>
    </lineage>
</organism>
<dbReference type="Proteomes" id="UP001501009">
    <property type="component" value="Unassembled WGS sequence"/>
</dbReference>
<accession>A0ABP7II70</accession>
<feature type="signal peptide" evidence="1">
    <location>
        <begin position="1"/>
        <end position="27"/>
    </location>
</feature>
<dbReference type="RefSeq" id="WP_275776638.1">
    <property type="nucleotide sequence ID" value="NZ_BAABDE010000023.1"/>
</dbReference>
<protein>
    <recommendedName>
        <fullName evidence="4">Secreted protein</fullName>
    </recommendedName>
</protein>
<evidence type="ECO:0000313" key="3">
    <source>
        <dbReference type="Proteomes" id="UP001501009"/>
    </source>
</evidence>
<keyword evidence="3" id="KW-1185">Reference proteome</keyword>
<comment type="caution">
    <text evidence="2">The sequence shown here is derived from an EMBL/GenBank/DDBJ whole genome shotgun (WGS) entry which is preliminary data.</text>
</comment>
<proteinExistence type="predicted"/>
<dbReference type="PROSITE" id="PS51257">
    <property type="entry name" value="PROKAR_LIPOPROTEIN"/>
    <property type="match status" value="1"/>
</dbReference>